<evidence type="ECO:0000313" key="3">
    <source>
        <dbReference type="Proteomes" id="UP000184041"/>
    </source>
</evidence>
<dbReference type="OrthoDB" id="8670144at2"/>
<name>A0A1M4UUM1_9BACT</name>
<dbReference type="STRING" id="1194090.SAMN05443144_102129"/>
<reference evidence="2 3" key="1">
    <citation type="submission" date="2016-11" db="EMBL/GenBank/DDBJ databases">
        <authorList>
            <person name="Jaros S."/>
            <person name="Januszkiewicz K."/>
            <person name="Wedrychowicz H."/>
        </authorList>
    </citation>
    <scope>NUCLEOTIDE SEQUENCE [LARGE SCALE GENOMIC DNA]</scope>
    <source>
        <strain evidence="2 3">DSM 21986</strain>
    </source>
</reference>
<dbReference type="AlphaFoldDB" id="A0A1M4UUM1"/>
<gene>
    <name evidence="2" type="ORF">SAMN05443144_102129</name>
</gene>
<dbReference type="RefSeq" id="WP_084087980.1">
    <property type="nucleotide sequence ID" value="NZ_FQUS01000002.1"/>
</dbReference>
<dbReference type="Pfam" id="PF13715">
    <property type="entry name" value="CarbopepD_reg_2"/>
    <property type="match status" value="1"/>
</dbReference>
<proteinExistence type="predicted"/>
<dbReference type="EMBL" id="FQUS01000002">
    <property type="protein sequence ID" value="SHE60347.1"/>
    <property type="molecule type" value="Genomic_DNA"/>
</dbReference>
<dbReference type="SUPFAM" id="SSF49464">
    <property type="entry name" value="Carboxypeptidase regulatory domain-like"/>
    <property type="match status" value="1"/>
</dbReference>
<keyword evidence="1" id="KW-0732">Signal</keyword>
<dbReference type="Proteomes" id="UP000184041">
    <property type="component" value="Unassembled WGS sequence"/>
</dbReference>
<organism evidence="2 3">
    <name type="scientific">Fodinibius roseus</name>
    <dbReference type="NCBI Taxonomy" id="1194090"/>
    <lineage>
        <taxon>Bacteria</taxon>
        <taxon>Pseudomonadati</taxon>
        <taxon>Balneolota</taxon>
        <taxon>Balneolia</taxon>
        <taxon>Balneolales</taxon>
        <taxon>Balneolaceae</taxon>
        <taxon>Fodinibius</taxon>
    </lineage>
</organism>
<protein>
    <submittedName>
        <fullName evidence="2">CarboxypepD_reg-like domain-containing protein</fullName>
    </submittedName>
</protein>
<evidence type="ECO:0000313" key="2">
    <source>
        <dbReference type="EMBL" id="SHE60347.1"/>
    </source>
</evidence>
<feature type="chain" id="PRO_5012770341" evidence="1">
    <location>
        <begin position="28"/>
        <end position="154"/>
    </location>
</feature>
<sequence>MNLIARIPKRLLLAAGIFLSVATAALAQGQLEGTVTESESESALPGINIGIEGTTLGAATDADGTFLIERIPAGSHTIRVSGIGYRETERDITIRDGATTNITVELEKDILGMNEVIVSAIRSAETIDEVPASVSVINSRQIDPGIGSAAFICL</sequence>
<feature type="signal peptide" evidence="1">
    <location>
        <begin position="1"/>
        <end position="27"/>
    </location>
</feature>
<dbReference type="InterPro" id="IPR008969">
    <property type="entry name" value="CarboxyPept-like_regulatory"/>
</dbReference>
<keyword evidence="3" id="KW-1185">Reference proteome</keyword>
<evidence type="ECO:0000256" key="1">
    <source>
        <dbReference type="SAM" id="SignalP"/>
    </source>
</evidence>
<dbReference type="Gene3D" id="2.60.40.1120">
    <property type="entry name" value="Carboxypeptidase-like, regulatory domain"/>
    <property type="match status" value="1"/>
</dbReference>
<accession>A0A1M4UUM1</accession>